<organism evidence="2 3">
    <name type="scientific">Hallella faecis</name>
    <dbReference type="NCBI Taxonomy" id="2841596"/>
    <lineage>
        <taxon>Bacteria</taxon>
        <taxon>Pseudomonadati</taxon>
        <taxon>Bacteroidota</taxon>
        <taxon>Bacteroidia</taxon>
        <taxon>Bacteroidales</taxon>
        <taxon>Prevotellaceae</taxon>
        <taxon>Hallella</taxon>
    </lineage>
</organism>
<keyword evidence="2" id="KW-0547">Nucleotide-binding</keyword>
<dbReference type="PANTHER" id="PTHR34301:SF8">
    <property type="entry name" value="ATPASE DOMAIN-CONTAINING PROTEIN"/>
    <property type="match status" value="1"/>
</dbReference>
<dbReference type="Pfam" id="PF01637">
    <property type="entry name" value="ATPase_2"/>
    <property type="match status" value="1"/>
</dbReference>
<dbReference type="EMBL" id="JBBNFP010000029">
    <property type="protein sequence ID" value="MEQ2486992.1"/>
    <property type="molecule type" value="Genomic_DNA"/>
</dbReference>
<sequence>MDRYAIPNPFVVGRYISPHYFCDRQKETNFLMKQIDNGRNVALISPRRMGKTGLINHCFQQHSFAERYHTFFVDIYATTSLAELVYLLGKAIYEELKPKGRQWTERFFQVIGSLRMGFKLDAMTGEPSFDIGLGDIQTPQTTLDEIFEYLESAERPCVVAIDEFQQIGNYEEKNVEALLRTKIQQCHNTLFVFAGSERHVMNNMFNSSSKPFYQSAISMGLAPIPLEAYTDFCQSLFEERGKQIEKDVVAHVYAQFEGCTWFMQMLMNELFALTAPNEVCSTTVFPIAANNVITTQEETYKYLLSNLAPKQKMVLQAIAREGKARNVTSAAFMRKYNLPSASSVQAAIKGLLKNDIITQEDDAYQVYDYFFSTWLAKDY</sequence>
<keyword evidence="3" id="KW-1185">Reference proteome</keyword>
<dbReference type="PANTHER" id="PTHR34301">
    <property type="entry name" value="DNA-BINDING PROTEIN-RELATED"/>
    <property type="match status" value="1"/>
</dbReference>
<keyword evidence="2" id="KW-0067">ATP-binding</keyword>
<dbReference type="GO" id="GO:0005524">
    <property type="term" value="F:ATP binding"/>
    <property type="evidence" value="ECO:0007669"/>
    <property type="project" value="UniProtKB-KW"/>
</dbReference>
<comment type="caution">
    <text evidence="2">The sequence shown here is derived from an EMBL/GenBank/DDBJ whole genome shotgun (WGS) entry which is preliminary data.</text>
</comment>
<dbReference type="SUPFAM" id="SSF52540">
    <property type="entry name" value="P-loop containing nucleoside triphosphate hydrolases"/>
    <property type="match status" value="1"/>
</dbReference>
<dbReference type="RefSeq" id="WP_215760036.1">
    <property type="nucleotide sequence ID" value="NZ_JAHKBE010000028.1"/>
</dbReference>
<dbReference type="Gene3D" id="3.40.50.300">
    <property type="entry name" value="P-loop containing nucleotide triphosphate hydrolases"/>
    <property type="match status" value="1"/>
</dbReference>
<evidence type="ECO:0000313" key="3">
    <source>
        <dbReference type="Proteomes" id="UP001487296"/>
    </source>
</evidence>
<dbReference type="InterPro" id="IPR027417">
    <property type="entry name" value="P-loop_NTPase"/>
</dbReference>
<name>A0ABV1FRG7_9BACT</name>
<protein>
    <submittedName>
        <fullName evidence="2">ATP-binding protein</fullName>
    </submittedName>
</protein>
<gene>
    <name evidence="2" type="ORF">AAAT34_07970</name>
</gene>
<feature type="domain" description="ATPase" evidence="1">
    <location>
        <begin position="21"/>
        <end position="258"/>
    </location>
</feature>
<dbReference type="InterPro" id="IPR011579">
    <property type="entry name" value="ATPase_dom"/>
</dbReference>
<proteinExistence type="predicted"/>
<dbReference type="Proteomes" id="UP001487296">
    <property type="component" value="Unassembled WGS sequence"/>
</dbReference>
<evidence type="ECO:0000313" key="2">
    <source>
        <dbReference type="EMBL" id="MEQ2486992.1"/>
    </source>
</evidence>
<reference evidence="2 3" key="1">
    <citation type="submission" date="2024-04" db="EMBL/GenBank/DDBJ databases">
        <title>Human intestinal bacterial collection.</title>
        <authorList>
            <person name="Pauvert C."/>
            <person name="Hitch T.C.A."/>
            <person name="Clavel T."/>
        </authorList>
    </citation>
    <scope>NUCLEOTIDE SEQUENCE [LARGE SCALE GENOMIC DNA]</scope>
    <source>
        <strain evidence="2 3">CLA-AA-H145</strain>
    </source>
</reference>
<accession>A0ABV1FRG7</accession>
<evidence type="ECO:0000259" key="1">
    <source>
        <dbReference type="Pfam" id="PF01637"/>
    </source>
</evidence>